<dbReference type="EMBL" id="BMAW01103025">
    <property type="protein sequence ID" value="GFT06903.1"/>
    <property type="molecule type" value="Genomic_DNA"/>
</dbReference>
<accession>A0A8X6TE68</accession>
<dbReference type="AlphaFoldDB" id="A0A8X6TE68"/>
<evidence type="ECO:0000256" key="1">
    <source>
        <dbReference type="SAM" id="MobiDB-lite"/>
    </source>
</evidence>
<feature type="compositionally biased region" description="Low complexity" evidence="1">
    <location>
        <begin position="90"/>
        <end position="108"/>
    </location>
</feature>
<proteinExistence type="predicted"/>
<evidence type="ECO:0000313" key="3">
    <source>
        <dbReference type="Proteomes" id="UP000887013"/>
    </source>
</evidence>
<feature type="region of interest" description="Disordered" evidence="1">
    <location>
        <begin position="128"/>
        <end position="185"/>
    </location>
</feature>
<name>A0A8X6TE68_NEPPI</name>
<organism evidence="2 3">
    <name type="scientific">Nephila pilipes</name>
    <name type="common">Giant wood spider</name>
    <name type="synonym">Nephila maculata</name>
    <dbReference type="NCBI Taxonomy" id="299642"/>
    <lineage>
        <taxon>Eukaryota</taxon>
        <taxon>Metazoa</taxon>
        <taxon>Ecdysozoa</taxon>
        <taxon>Arthropoda</taxon>
        <taxon>Chelicerata</taxon>
        <taxon>Arachnida</taxon>
        <taxon>Araneae</taxon>
        <taxon>Araneomorphae</taxon>
        <taxon>Entelegynae</taxon>
        <taxon>Araneoidea</taxon>
        <taxon>Nephilidae</taxon>
        <taxon>Nephila</taxon>
    </lineage>
</organism>
<comment type="caution">
    <text evidence="2">The sequence shown here is derived from an EMBL/GenBank/DDBJ whole genome shotgun (WGS) entry which is preliminary data.</text>
</comment>
<feature type="region of interest" description="Disordered" evidence="1">
    <location>
        <begin position="67"/>
        <end position="115"/>
    </location>
</feature>
<protein>
    <submittedName>
        <fullName evidence="2">Uncharacterized protein</fullName>
    </submittedName>
</protein>
<dbReference type="Proteomes" id="UP000887013">
    <property type="component" value="Unassembled WGS sequence"/>
</dbReference>
<keyword evidence="3" id="KW-1185">Reference proteome</keyword>
<evidence type="ECO:0000313" key="2">
    <source>
        <dbReference type="EMBL" id="GFT06903.1"/>
    </source>
</evidence>
<sequence>MLDIRCTYLFSFSRGGRGGGGGYGGQGGYQRSGYSNGYQRYDGPYYGGRDRGGEDFYDDRYGGGSMSSRMRPYPMPYDRPSMGLSRDDYGYSSSPYSVPSRDPYSRPSALSPRDLYERRNALYGSTSDYLYSRRSPPQIPNTSRSYCYGNSFEDPAPIQSHLPPSSDWTCQSSRLPPAASRRPYY</sequence>
<feature type="compositionally biased region" description="Low complexity" evidence="1">
    <location>
        <begin position="68"/>
        <end position="82"/>
    </location>
</feature>
<reference evidence="2" key="1">
    <citation type="submission" date="2020-08" db="EMBL/GenBank/DDBJ databases">
        <title>Multicomponent nature underlies the extraordinary mechanical properties of spider dragline silk.</title>
        <authorList>
            <person name="Kono N."/>
            <person name="Nakamura H."/>
            <person name="Mori M."/>
            <person name="Yoshida Y."/>
            <person name="Ohtoshi R."/>
            <person name="Malay A.D."/>
            <person name="Moran D.A.P."/>
            <person name="Tomita M."/>
            <person name="Numata K."/>
            <person name="Arakawa K."/>
        </authorList>
    </citation>
    <scope>NUCLEOTIDE SEQUENCE</scope>
</reference>
<gene>
    <name evidence="2" type="ORF">NPIL_490781</name>
</gene>
<feature type="compositionally biased region" description="Polar residues" evidence="1">
    <location>
        <begin position="162"/>
        <end position="174"/>
    </location>
</feature>